<dbReference type="Proteomes" id="UP001390339">
    <property type="component" value="Unassembled WGS sequence"/>
</dbReference>
<dbReference type="InterPro" id="IPR036396">
    <property type="entry name" value="Cyt_P450_sf"/>
</dbReference>
<comment type="similarity">
    <text evidence="2 6">Belongs to the cytochrome P450 family.</text>
</comment>
<dbReference type="Gene3D" id="1.10.630.10">
    <property type="entry name" value="Cytochrome P450"/>
    <property type="match status" value="1"/>
</dbReference>
<dbReference type="InterPro" id="IPR017972">
    <property type="entry name" value="Cyt_P450_CS"/>
</dbReference>
<evidence type="ECO:0000256" key="3">
    <source>
        <dbReference type="ARBA" id="ARBA00022617"/>
    </source>
</evidence>
<proteinExistence type="inferred from homology"/>
<accession>A0ABR2I9B5</accession>
<keyword evidence="3 6" id="KW-0349">Heme</keyword>
<sequence>MKEINTDPKTSGVPLVRWTNWLAMDMAADMAWNDQMHQMRDMKESVNLEVLLSFNSFATVIQVFKRFPLIKPLQYLFAPFGKITLFAQMEKSTRSSVMRRIERRGHTKHPDYFDFILPVDAPVPTDKKELLHIGSVALQVMFGGWGPMGDLYYGSLVLLLENPEAHHVLTKEIRDTFSDYEDIIPGPALKSLSYLHACIEETLRMLPTNNTGLPRISPGAMVNGQYIPKGTHVQSCIWALARHPDYFHQPLRFQPQRWLPASHPLYDAAFANDHLKSLYPFSLGPRSCLGRDIAWTQAKLFLTKVLWKFDVVRVEGQGFNLEKSLLHYGFFEKPEMYVRFLPVPR</sequence>
<evidence type="ECO:0000256" key="5">
    <source>
        <dbReference type="ARBA" id="ARBA00023004"/>
    </source>
</evidence>
<evidence type="ECO:0000256" key="2">
    <source>
        <dbReference type="ARBA" id="ARBA00010617"/>
    </source>
</evidence>
<evidence type="ECO:0000313" key="8">
    <source>
        <dbReference type="Proteomes" id="UP001390339"/>
    </source>
</evidence>
<keyword evidence="6" id="KW-0503">Monooxygenase</keyword>
<name>A0ABR2I9B5_9PEZI</name>
<reference evidence="7 8" key="1">
    <citation type="journal article" date="2024" name="IMA Fungus">
        <title>Apiospora arundinis, a panoply of carbohydrate-active enzymes and secondary metabolites.</title>
        <authorList>
            <person name="Sorensen T."/>
            <person name="Petersen C."/>
            <person name="Muurmann A.T."/>
            <person name="Christiansen J.V."/>
            <person name="Brundto M.L."/>
            <person name="Overgaard C.K."/>
            <person name="Boysen A.T."/>
            <person name="Wollenberg R.D."/>
            <person name="Larsen T.O."/>
            <person name="Sorensen J.L."/>
            <person name="Nielsen K.L."/>
            <person name="Sondergaard T.E."/>
        </authorList>
    </citation>
    <scope>NUCLEOTIDE SEQUENCE [LARGE SCALE GENOMIC DNA]</scope>
    <source>
        <strain evidence="7 8">AAU 773</strain>
    </source>
</reference>
<dbReference type="PROSITE" id="PS00086">
    <property type="entry name" value="CYTOCHROME_P450"/>
    <property type="match status" value="1"/>
</dbReference>
<evidence type="ECO:0000256" key="4">
    <source>
        <dbReference type="ARBA" id="ARBA00022723"/>
    </source>
</evidence>
<dbReference type="InterPro" id="IPR002401">
    <property type="entry name" value="Cyt_P450_E_grp-I"/>
</dbReference>
<keyword evidence="5 6" id="KW-0408">Iron</keyword>
<dbReference type="PRINTS" id="PR00385">
    <property type="entry name" value="P450"/>
</dbReference>
<gene>
    <name evidence="7" type="ORF">PGQ11_010136</name>
</gene>
<dbReference type="PANTHER" id="PTHR24305:SF166">
    <property type="entry name" value="CYTOCHROME P450 12A4, MITOCHONDRIAL-RELATED"/>
    <property type="match status" value="1"/>
</dbReference>
<dbReference type="EMBL" id="JAPCWZ010000006">
    <property type="protein sequence ID" value="KAK8859402.1"/>
    <property type="molecule type" value="Genomic_DNA"/>
</dbReference>
<dbReference type="PANTHER" id="PTHR24305">
    <property type="entry name" value="CYTOCHROME P450"/>
    <property type="match status" value="1"/>
</dbReference>
<dbReference type="PRINTS" id="PR00463">
    <property type="entry name" value="EP450I"/>
</dbReference>
<keyword evidence="8" id="KW-1185">Reference proteome</keyword>
<keyword evidence="4 6" id="KW-0479">Metal-binding</keyword>
<comment type="cofactor">
    <cofactor evidence="1">
        <name>heme</name>
        <dbReference type="ChEBI" id="CHEBI:30413"/>
    </cofactor>
</comment>
<organism evidence="7 8">
    <name type="scientific">Apiospora arundinis</name>
    <dbReference type="NCBI Taxonomy" id="335852"/>
    <lineage>
        <taxon>Eukaryota</taxon>
        <taxon>Fungi</taxon>
        <taxon>Dikarya</taxon>
        <taxon>Ascomycota</taxon>
        <taxon>Pezizomycotina</taxon>
        <taxon>Sordariomycetes</taxon>
        <taxon>Xylariomycetidae</taxon>
        <taxon>Amphisphaeriales</taxon>
        <taxon>Apiosporaceae</taxon>
        <taxon>Apiospora</taxon>
    </lineage>
</organism>
<evidence type="ECO:0000313" key="7">
    <source>
        <dbReference type="EMBL" id="KAK8859402.1"/>
    </source>
</evidence>
<dbReference type="Pfam" id="PF00067">
    <property type="entry name" value="p450"/>
    <property type="match status" value="1"/>
</dbReference>
<dbReference type="InterPro" id="IPR001128">
    <property type="entry name" value="Cyt_P450"/>
</dbReference>
<evidence type="ECO:0000256" key="6">
    <source>
        <dbReference type="RuleBase" id="RU000461"/>
    </source>
</evidence>
<evidence type="ECO:0000256" key="1">
    <source>
        <dbReference type="ARBA" id="ARBA00001971"/>
    </source>
</evidence>
<dbReference type="SUPFAM" id="SSF48264">
    <property type="entry name" value="Cytochrome P450"/>
    <property type="match status" value="1"/>
</dbReference>
<keyword evidence="6" id="KW-0560">Oxidoreductase</keyword>
<comment type="caution">
    <text evidence="7">The sequence shown here is derived from an EMBL/GenBank/DDBJ whole genome shotgun (WGS) entry which is preliminary data.</text>
</comment>
<dbReference type="InterPro" id="IPR050121">
    <property type="entry name" value="Cytochrome_P450_monoxygenase"/>
</dbReference>
<protein>
    <submittedName>
        <fullName evidence="7">Cytochrome P450</fullName>
    </submittedName>
</protein>